<dbReference type="InterPro" id="IPR027417">
    <property type="entry name" value="P-loop_NTPase"/>
</dbReference>
<dbReference type="EMBL" id="MU827786">
    <property type="protein sequence ID" value="KAJ7333527.1"/>
    <property type="molecule type" value="Genomic_DNA"/>
</dbReference>
<sequence>MVKNGMPFTRLRLQHRMRPEISKCWTTFTSNQTGNHESVMNFDSIKGVARNMFFVDHDESEDFLEEGKSRSNEHEAKFMAASLSLLHLQGYERDKSQS</sequence>
<comment type="caution">
    <text evidence="1">The sequence shown here is derived from an EMBL/GenBank/DDBJ whole genome shotgun (WGS) entry which is preliminary data.</text>
</comment>
<keyword evidence="2" id="KW-1185">Reference proteome</keyword>
<dbReference type="OrthoDB" id="2423195at2759"/>
<dbReference type="Proteomes" id="UP001163046">
    <property type="component" value="Unassembled WGS sequence"/>
</dbReference>
<dbReference type="Gene3D" id="3.40.50.300">
    <property type="entry name" value="P-loop containing nucleotide triphosphate hydrolases"/>
    <property type="match status" value="1"/>
</dbReference>
<dbReference type="AlphaFoldDB" id="A0A9W9YDU7"/>
<name>A0A9W9YDU7_9CNID</name>
<gene>
    <name evidence="1" type="primary">ZNFX1_15</name>
    <name evidence="1" type="ORF">OS493_017064</name>
</gene>
<reference evidence="1" key="1">
    <citation type="submission" date="2023-01" db="EMBL/GenBank/DDBJ databases">
        <title>Genome assembly of the deep-sea coral Lophelia pertusa.</title>
        <authorList>
            <person name="Herrera S."/>
            <person name="Cordes E."/>
        </authorList>
    </citation>
    <scope>NUCLEOTIDE SEQUENCE</scope>
    <source>
        <strain evidence="1">USNM1676648</strain>
        <tissue evidence="1">Polyp</tissue>
    </source>
</reference>
<protein>
    <submittedName>
        <fullName evidence="1">NFX1-type zinc finger-containing protein 1</fullName>
    </submittedName>
</protein>
<organism evidence="1 2">
    <name type="scientific">Desmophyllum pertusum</name>
    <dbReference type="NCBI Taxonomy" id="174260"/>
    <lineage>
        <taxon>Eukaryota</taxon>
        <taxon>Metazoa</taxon>
        <taxon>Cnidaria</taxon>
        <taxon>Anthozoa</taxon>
        <taxon>Hexacorallia</taxon>
        <taxon>Scleractinia</taxon>
        <taxon>Caryophylliina</taxon>
        <taxon>Caryophylliidae</taxon>
        <taxon>Desmophyllum</taxon>
    </lineage>
</organism>
<accession>A0A9W9YDU7</accession>
<proteinExistence type="predicted"/>
<evidence type="ECO:0000313" key="1">
    <source>
        <dbReference type="EMBL" id="KAJ7333527.1"/>
    </source>
</evidence>
<evidence type="ECO:0000313" key="2">
    <source>
        <dbReference type="Proteomes" id="UP001163046"/>
    </source>
</evidence>